<dbReference type="Proteomes" id="UP000478052">
    <property type="component" value="Unassembled WGS sequence"/>
</dbReference>
<accession>A0A6G0Y081</accession>
<organism evidence="1 2">
    <name type="scientific">Aphis craccivora</name>
    <name type="common">Cowpea aphid</name>
    <dbReference type="NCBI Taxonomy" id="307492"/>
    <lineage>
        <taxon>Eukaryota</taxon>
        <taxon>Metazoa</taxon>
        <taxon>Ecdysozoa</taxon>
        <taxon>Arthropoda</taxon>
        <taxon>Hexapoda</taxon>
        <taxon>Insecta</taxon>
        <taxon>Pterygota</taxon>
        <taxon>Neoptera</taxon>
        <taxon>Paraneoptera</taxon>
        <taxon>Hemiptera</taxon>
        <taxon>Sternorrhyncha</taxon>
        <taxon>Aphidomorpha</taxon>
        <taxon>Aphidoidea</taxon>
        <taxon>Aphididae</taxon>
        <taxon>Aphidini</taxon>
        <taxon>Aphis</taxon>
        <taxon>Aphis</taxon>
    </lineage>
</organism>
<dbReference type="AlphaFoldDB" id="A0A6G0Y081"/>
<sequence length="509" mass="57119">MLQYKPSTVSNVINTGNKKQFVRTTARLEADSQTNNQSSICTQNHIIYKCNTFMKSKPSEQLNLAKRAKLCFNCLRTTHGANRCTNEKACKNCGLRHHTLLHLDIRKVSTPEGENTSSDLVKEHGFQSTMSQLGAAYPTTPQNVILSTVLVHVSGKNGRTVLCRALLDSGSQSHFVTLSLITELGVNRIKTRVLVNGISSAETTVTEMAEFTVTSRLNHKQYQITGLVTPRITVDLPVDKLVTSSWHHLQGIQLADPTFHLPGKIDMLIGAELFYDIVQDGKHVGPKGTPILQNSRFGWIVAGCSNNIVKNDLAHITTNVITCCTTYQQLENQIENFWNIEEVPRTLIPKLGGVYTLLERRKHNDALRPIRLERHLTTAHPMLKEKPKEFFVAKNKSLTSYHIAFMVAQQKNHIHTIKPSILKSVEIVLGEENELALDIQDQLIHKLKNSIFFAIQCDESTDVANCCQLLVYCRFINEKTITEELMFSQALISITKGSDVLSAIENFFD</sequence>
<gene>
    <name evidence="1" type="ORF">FWK35_00015689</name>
</gene>
<proteinExistence type="predicted"/>
<evidence type="ECO:0000313" key="1">
    <source>
        <dbReference type="EMBL" id="KAF0746453.1"/>
    </source>
</evidence>
<dbReference type="OrthoDB" id="6603723at2759"/>
<comment type="caution">
    <text evidence="1">The sequence shown here is derived from an EMBL/GenBank/DDBJ whole genome shotgun (WGS) entry which is preliminary data.</text>
</comment>
<name>A0A6G0Y081_APHCR</name>
<dbReference type="PANTHER" id="PTHR47331">
    <property type="entry name" value="PHD-TYPE DOMAIN-CONTAINING PROTEIN"/>
    <property type="match status" value="1"/>
</dbReference>
<dbReference type="EMBL" id="VUJU01007203">
    <property type="protein sequence ID" value="KAF0746453.1"/>
    <property type="molecule type" value="Genomic_DNA"/>
</dbReference>
<protein>
    <submittedName>
        <fullName evidence="1">Integrase catalytic domain-containing protein</fullName>
    </submittedName>
</protein>
<keyword evidence="2" id="KW-1185">Reference proteome</keyword>
<reference evidence="1 2" key="1">
    <citation type="submission" date="2019-08" db="EMBL/GenBank/DDBJ databases">
        <title>Whole genome of Aphis craccivora.</title>
        <authorList>
            <person name="Voronova N.V."/>
            <person name="Shulinski R.S."/>
            <person name="Bandarenka Y.V."/>
            <person name="Zhorov D.G."/>
            <person name="Warner D."/>
        </authorList>
    </citation>
    <scope>NUCLEOTIDE SEQUENCE [LARGE SCALE GENOMIC DNA]</scope>
    <source>
        <strain evidence="1">180601</strain>
        <tissue evidence="1">Whole Body</tissue>
    </source>
</reference>
<dbReference type="PANTHER" id="PTHR47331:SF1">
    <property type="entry name" value="GAG-LIKE PROTEIN"/>
    <property type="match status" value="1"/>
</dbReference>
<evidence type="ECO:0000313" key="2">
    <source>
        <dbReference type="Proteomes" id="UP000478052"/>
    </source>
</evidence>